<dbReference type="InterPro" id="IPR015422">
    <property type="entry name" value="PyrdxlP-dep_Trfase_small"/>
</dbReference>
<evidence type="ECO:0000313" key="2">
    <source>
        <dbReference type="EMBL" id="KAK0392661.1"/>
    </source>
</evidence>
<comment type="caution">
    <text evidence="2">The sequence shown here is derived from an EMBL/GenBank/DDBJ whole genome shotgun (WGS) entry which is preliminary data.</text>
</comment>
<dbReference type="InterPro" id="IPR000192">
    <property type="entry name" value="Aminotrans_V_dom"/>
</dbReference>
<dbReference type="InterPro" id="IPR015424">
    <property type="entry name" value="PyrdxlP-dep_Trfase"/>
</dbReference>
<accession>A0AA39GSJ8</accession>
<evidence type="ECO:0000259" key="1">
    <source>
        <dbReference type="Pfam" id="PF00266"/>
    </source>
</evidence>
<dbReference type="PANTHER" id="PTHR43586:SF21">
    <property type="entry name" value="PYRIDOXAL PHOSPHATE (PLP)-DEPENDENT ASPARTATE AMINOTRANSFERASE SUPERFAMILY"/>
    <property type="match status" value="1"/>
</dbReference>
<dbReference type="AlphaFoldDB" id="A0AA39GSJ8"/>
<sequence length="401" mass="45378">MGLDEQQVRAQFPALTQDQVFFDNAGGSQTLGPVIDSITAYLSRTNVQLGASYATGKEATARYSDAFAAAARYINANVDDIVFGSSTTQLFRNLSWSLEFQPGDEILISALDHEANIAPWVDLARRQDLRLYWWKPREDRVSPELTAEALRREMSHLTRLRLVTFTHASNVLGTIHDVKAISKVAHEYGALVCVDGVAYAPHRPIDVEDLDVDFYSFSWYKVYGPHVAMLYSSWPARQKVRSLGHFFNPQQSLTDRLGLAGASYELLQSIPQVVEYLGTHASERWQDVVAHEEKLQEELLSYLRERSDVTIYGRSESDPSRRVPTVSFVIKGWDSKEVVETVETHTKYGFRWGAFYSERLVRDVLSLGPQGVVRVSMVHYNTLEEVQGLVKAFQEHLPSRS</sequence>
<dbReference type="Gene3D" id="3.90.1150.10">
    <property type="entry name" value="Aspartate Aminotransferase, domain 1"/>
    <property type="match status" value="1"/>
</dbReference>
<dbReference type="Proteomes" id="UP001175261">
    <property type="component" value="Unassembled WGS sequence"/>
</dbReference>
<dbReference type="Pfam" id="PF00266">
    <property type="entry name" value="Aminotran_5"/>
    <property type="match status" value="1"/>
</dbReference>
<keyword evidence="3" id="KW-1185">Reference proteome</keyword>
<gene>
    <name evidence="2" type="ORF">NLU13_2156</name>
</gene>
<organism evidence="2 3">
    <name type="scientific">Sarocladium strictum</name>
    <name type="common">Black bundle disease fungus</name>
    <name type="synonym">Acremonium strictum</name>
    <dbReference type="NCBI Taxonomy" id="5046"/>
    <lineage>
        <taxon>Eukaryota</taxon>
        <taxon>Fungi</taxon>
        <taxon>Dikarya</taxon>
        <taxon>Ascomycota</taxon>
        <taxon>Pezizomycotina</taxon>
        <taxon>Sordariomycetes</taxon>
        <taxon>Hypocreomycetidae</taxon>
        <taxon>Hypocreales</taxon>
        <taxon>Sarocladiaceae</taxon>
        <taxon>Sarocladium</taxon>
    </lineage>
</organism>
<name>A0AA39GSJ8_SARSR</name>
<dbReference type="Gene3D" id="3.40.640.10">
    <property type="entry name" value="Type I PLP-dependent aspartate aminotransferase-like (Major domain)"/>
    <property type="match status" value="1"/>
</dbReference>
<dbReference type="EMBL" id="JAPDFR010000001">
    <property type="protein sequence ID" value="KAK0392661.1"/>
    <property type="molecule type" value="Genomic_DNA"/>
</dbReference>
<reference evidence="2" key="1">
    <citation type="submission" date="2022-10" db="EMBL/GenBank/DDBJ databases">
        <title>Determination and structural analysis of whole genome sequence of Sarocladium strictum F4-1.</title>
        <authorList>
            <person name="Hu L."/>
            <person name="Jiang Y."/>
        </authorList>
    </citation>
    <scope>NUCLEOTIDE SEQUENCE</scope>
    <source>
        <strain evidence="2">F4-1</strain>
    </source>
</reference>
<protein>
    <recommendedName>
        <fullName evidence="1">Aminotransferase class V domain-containing protein</fullName>
    </recommendedName>
</protein>
<dbReference type="SUPFAM" id="SSF53383">
    <property type="entry name" value="PLP-dependent transferases"/>
    <property type="match status" value="1"/>
</dbReference>
<feature type="domain" description="Aminotransferase class V" evidence="1">
    <location>
        <begin position="20"/>
        <end position="388"/>
    </location>
</feature>
<dbReference type="PANTHER" id="PTHR43586">
    <property type="entry name" value="CYSTEINE DESULFURASE"/>
    <property type="match status" value="1"/>
</dbReference>
<dbReference type="InterPro" id="IPR015421">
    <property type="entry name" value="PyrdxlP-dep_Trfase_major"/>
</dbReference>
<evidence type="ECO:0000313" key="3">
    <source>
        <dbReference type="Proteomes" id="UP001175261"/>
    </source>
</evidence>
<proteinExistence type="predicted"/>